<evidence type="ECO:0000313" key="2">
    <source>
        <dbReference type="EMBL" id="SDV05465.1"/>
    </source>
</evidence>
<keyword evidence="3" id="KW-1185">Reference proteome</keyword>
<accession>A0A1H2NK65</accession>
<dbReference type="AlphaFoldDB" id="A0A1H2NK65"/>
<dbReference type="EMBL" id="LT629802">
    <property type="protein sequence ID" value="SDV05465.1"/>
    <property type="molecule type" value="Genomic_DNA"/>
</dbReference>
<proteinExistence type="predicted"/>
<dbReference type="STRING" id="46679.SAMN05216202_3877"/>
<reference evidence="3" key="1">
    <citation type="submission" date="2016-10" db="EMBL/GenBank/DDBJ databases">
        <authorList>
            <person name="Varghese N."/>
            <person name="Submissions S."/>
        </authorList>
    </citation>
    <scope>NUCLEOTIDE SEQUENCE [LARGE SCALE GENOMIC DNA]</scope>
    <source>
        <strain evidence="3">LMG 2223</strain>
    </source>
</reference>
<feature type="transmembrane region" description="Helical" evidence="1">
    <location>
        <begin position="28"/>
        <end position="49"/>
    </location>
</feature>
<dbReference type="Proteomes" id="UP000198600">
    <property type="component" value="Chromosome I"/>
</dbReference>
<name>A0A1H2NK65_9PSED</name>
<keyword evidence="1" id="KW-0472">Membrane</keyword>
<protein>
    <submittedName>
        <fullName evidence="2">Uncharacterized protein</fullName>
    </submittedName>
</protein>
<organism evidence="2 3">
    <name type="scientific">Pseudomonas mucidolens</name>
    <dbReference type="NCBI Taxonomy" id="46679"/>
    <lineage>
        <taxon>Bacteria</taxon>
        <taxon>Pseudomonadati</taxon>
        <taxon>Pseudomonadota</taxon>
        <taxon>Gammaproteobacteria</taxon>
        <taxon>Pseudomonadales</taxon>
        <taxon>Pseudomonadaceae</taxon>
        <taxon>Pseudomonas</taxon>
    </lineage>
</organism>
<keyword evidence="1" id="KW-0812">Transmembrane</keyword>
<evidence type="ECO:0000313" key="3">
    <source>
        <dbReference type="Proteomes" id="UP000198600"/>
    </source>
</evidence>
<gene>
    <name evidence="2" type="ORF">SAMN05216202_3877</name>
</gene>
<keyword evidence="1" id="KW-1133">Transmembrane helix</keyword>
<sequence length="66" mass="7229">MNTPPAGTTKKRMFSRNDYLGRGNLKQVGIYLFFLVNNLLVNLLGIPVGTLRGLDSDGRCFLSSAP</sequence>
<evidence type="ECO:0000256" key="1">
    <source>
        <dbReference type="SAM" id="Phobius"/>
    </source>
</evidence>
<dbReference type="RefSeq" id="WP_090221528.1">
    <property type="nucleotide sequence ID" value="NZ_LS483433.1"/>
</dbReference>